<dbReference type="SMART" id="SM00014">
    <property type="entry name" value="acidPPc"/>
    <property type="match status" value="1"/>
</dbReference>
<dbReference type="Gene3D" id="1.20.144.10">
    <property type="entry name" value="Phosphatidic acid phosphatase type 2/haloperoxidase"/>
    <property type="match status" value="1"/>
</dbReference>
<keyword evidence="1" id="KW-0472">Membrane</keyword>
<keyword evidence="4" id="KW-1185">Reference proteome</keyword>
<gene>
    <name evidence="3" type="ORF">GWC95_14040</name>
</gene>
<feature type="transmembrane region" description="Helical" evidence="1">
    <location>
        <begin position="50"/>
        <end position="66"/>
    </location>
</feature>
<sequence>MPSITLLTSFFEKAWTWISQWDTWLFLKVNTQWTSPLLDSIFPWYREGNAWVPLYLFLIILALHNFGRRAWPWILFAIVTVTITDQTSSHLLKPLFGRLRPCRDDVLAGEMRLILNNCSGGYSFPSSHATNHFGFAMFAFLTLLPLAKKWRYLFFVWAATICYGQVYVGVHYPFDVFCGSLLGCFLGGITGWFYNKKIGPLDPAGLSPAPQRNGAA</sequence>
<feature type="transmembrane region" description="Helical" evidence="1">
    <location>
        <begin position="174"/>
        <end position="194"/>
    </location>
</feature>
<evidence type="ECO:0000256" key="1">
    <source>
        <dbReference type="SAM" id="Phobius"/>
    </source>
</evidence>
<feature type="domain" description="Phosphatidic acid phosphatase type 2/haloperoxidase" evidence="2">
    <location>
        <begin position="73"/>
        <end position="191"/>
    </location>
</feature>
<dbReference type="PANTHER" id="PTHR14969:SF13">
    <property type="entry name" value="AT30094P"/>
    <property type="match status" value="1"/>
</dbReference>
<keyword evidence="1" id="KW-1133">Transmembrane helix</keyword>
<comment type="caution">
    <text evidence="3">The sequence shown here is derived from an EMBL/GenBank/DDBJ whole genome shotgun (WGS) entry which is preliminary data.</text>
</comment>
<dbReference type="CDD" id="cd03395">
    <property type="entry name" value="PAP2_like_4"/>
    <property type="match status" value="1"/>
</dbReference>
<evidence type="ECO:0000259" key="2">
    <source>
        <dbReference type="SMART" id="SM00014"/>
    </source>
</evidence>
<dbReference type="Proteomes" id="UP000753802">
    <property type="component" value="Unassembled WGS sequence"/>
</dbReference>
<feature type="transmembrane region" description="Helical" evidence="1">
    <location>
        <begin position="152"/>
        <end position="168"/>
    </location>
</feature>
<dbReference type="EMBL" id="JAACJS010000015">
    <property type="protein sequence ID" value="NCI51051.1"/>
    <property type="molecule type" value="Genomic_DNA"/>
</dbReference>
<evidence type="ECO:0000313" key="3">
    <source>
        <dbReference type="EMBL" id="NCI51051.1"/>
    </source>
</evidence>
<dbReference type="InterPro" id="IPR000326">
    <property type="entry name" value="PAP2/HPO"/>
</dbReference>
<dbReference type="Pfam" id="PF01569">
    <property type="entry name" value="PAP2"/>
    <property type="match status" value="1"/>
</dbReference>
<dbReference type="PANTHER" id="PTHR14969">
    <property type="entry name" value="SPHINGOSINE-1-PHOSPHATE PHOSPHOHYDROLASE"/>
    <property type="match status" value="1"/>
</dbReference>
<protein>
    <submittedName>
        <fullName evidence="3">Phosphatase PAP2 family protein</fullName>
    </submittedName>
</protein>
<dbReference type="SUPFAM" id="SSF48317">
    <property type="entry name" value="Acid phosphatase/Vanadium-dependent haloperoxidase"/>
    <property type="match status" value="1"/>
</dbReference>
<accession>A0ABX0A1L9</accession>
<reference evidence="3 4" key="1">
    <citation type="submission" date="2020-01" db="EMBL/GenBank/DDBJ databases">
        <title>Genome analysis.</title>
        <authorList>
            <person name="Wu S."/>
            <person name="Wang G."/>
        </authorList>
    </citation>
    <scope>NUCLEOTIDE SEQUENCE [LARGE SCALE GENOMIC DNA]</scope>
    <source>
        <strain evidence="3 4">SYL130</strain>
    </source>
</reference>
<name>A0ABX0A1L9_9BACT</name>
<dbReference type="InterPro" id="IPR036938">
    <property type="entry name" value="PAP2/HPO_sf"/>
</dbReference>
<evidence type="ECO:0000313" key="4">
    <source>
        <dbReference type="Proteomes" id="UP000753802"/>
    </source>
</evidence>
<proteinExistence type="predicted"/>
<dbReference type="RefSeq" id="WP_161819351.1">
    <property type="nucleotide sequence ID" value="NZ_JAACJS010000015.1"/>
</dbReference>
<keyword evidence="1" id="KW-0812">Transmembrane</keyword>
<organism evidence="3 4">
    <name type="scientific">Sediminibacterium roseum</name>
    <dbReference type="NCBI Taxonomy" id="1978412"/>
    <lineage>
        <taxon>Bacteria</taxon>
        <taxon>Pseudomonadati</taxon>
        <taxon>Bacteroidota</taxon>
        <taxon>Chitinophagia</taxon>
        <taxon>Chitinophagales</taxon>
        <taxon>Chitinophagaceae</taxon>
        <taxon>Sediminibacterium</taxon>
    </lineage>
</organism>